<dbReference type="AlphaFoldDB" id="A0A2S7KNY5"/>
<name>A0A2S7KNY5_9FLAO</name>
<proteinExistence type="predicted"/>
<evidence type="ECO:0000313" key="2">
    <source>
        <dbReference type="Proteomes" id="UP000239800"/>
    </source>
</evidence>
<evidence type="ECO:0008006" key="3">
    <source>
        <dbReference type="Google" id="ProtNLM"/>
    </source>
</evidence>
<dbReference type="RefSeq" id="WP_104812267.1">
    <property type="nucleotide sequence ID" value="NZ_MQUB01000001.1"/>
</dbReference>
<accession>A0A2S7KNY5</accession>
<organism evidence="1 2">
    <name type="scientific">Aureitalea marina</name>
    <dbReference type="NCBI Taxonomy" id="930804"/>
    <lineage>
        <taxon>Bacteria</taxon>
        <taxon>Pseudomonadati</taxon>
        <taxon>Bacteroidota</taxon>
        <taxon>Flavobacteriia</taxon>
        <taxon>Flavobacteriales</taxon>
        <taxon>Flavobacteriaceae</taxon>
        <taxon>Aureitalea</taxon>
    </lineage>
</organism>
<sequence>MTFEDFRNDIEAKLNSIADFELQEYHYEPYSFGNGILAYRIKGQIHKFIFDGRENEMTWFSSKPHQKYFGADFKMLMRNNGLELTSDELKNGIKNSAQQRQ</sequence>
<dbReference type="EMBL" id="MQUB01000001">
    <property type="protein sequence ID" value="PQB04339.1"/>
    <property type="molecule type" value="Genomic_DNA"/>
</dbReference>
<reference evidence="1 2" key="1">
    <citation type="submission" date="2016-11" db="EMBL/GenBank/DDBJ databases">
        <title>Trade-off between light-utilization and light-protection in marine flavobacteria.</title>
        <authorList>
            <person name="Kumagai Y."/>
        </authorList>
    </citation>
    <scope>NUCLEOTIDE SEQUENCE [LARGE SCALE GENOMIC DNA]</scope>
    <source>
        <strain evidence="1 2">NBRC 107741</strain>
    </source>
</reference>
<keyword evidence="2" id="KW-1185">Reference proteome</keyword>
<protein>
    <recommendedName>
        <fullName evidence="3">DUF1801 domain-containing protein</fullName>
    </recommendedName>
</protein>
<dbReference type="Proteomes" id="UP000239800">
    <property type="component" value="Unassembled WGS sequence"/>
</dbReference>
<gene>
    <name evidence="1" type="ORF">BST85_05070</name>
</gene>
<dbReference type="OrthoDB" id="1494170at2"/>
<comment type="caution">
    <text evidence="1">The sequence shown here is derived from an EMBL/GenBank/DDBJ whole genome shotgun (WGS) entry which is preliminary data.</text>
</comment>
<evidence type="ECO:0000313" key="1">
    <source>
        <dbReference type="EMBL" id="PQB04339.1"/>
    </source>
</evidence>